<sequence length="72" mass="7220">MAASKTTAAADNFDELRMVVGGQDLSPDSWIPSSVVTGITVDVNEMPGAATQPSGVLDRLAKSGAKSAAAVS</sequence>
<gene>
    <name evidence="1" type="ORF">AB8998_05250</name>
</gene>
<name>A0ABV4C1B4_9MYCO</name>
<comment type="caution">
    <text evidence="1">The sequence shown here is derived from an EMBL/GenBank/DDBJ whole genome shotgun (WGS) entry which is preliminary data.</text>
</comment>
<keyword evidence="2" id="KW-1185">Reference proteome</keyword>
<dbReference type="RefSeq" id="WP_369736931.1">
    <property type="nucleotide sequence ID" value="NZ_JBGEDP010000001.1"/>
</dbReference>
<organism evidence="1 2">
    <name type="scientific">Mycobacterium servetii</name>
    <dbReference type="NCBI Taxonomy" id="3237418"/>
    <lineage>
        <taxon>Bacteria</taxon>
        <taxon>Bacillati</taxon>
        <taxon>Actinomycetota</taxon>
        <taxon>Actinomycetes</taxon>
        <taxon>Mycobacteriales</taxon>
        <taxon>Mycobacteriaceae</taxon>
        <taxon>Mycobacterium</taxon>
    </lineage>
</organism>
<accession>A0ABV4C1B4</accession>
<reference evidence="1 2" key="1">
    <citation type="submission" date="2024-08" db="EMBL/GenBank/DDBJ databases">
        <title>Mycobacterium servetensis sp. nov., a novel rapid-growing mycobacterial species recovered from a human patient in Zaragoza, Spain.</title>
        <authorList>
            <person name="Tristancho-Baro A.I."/>
            <person name="Buenestado-Serrano S."/>
            <person name="Garcia De Viedma D."/>
            <person name="Milagro-Beamonte A."/>
            <person name="Burillo N."/>
            <person name="Sanz S."/>
            <person name="Lopez-Calleja A.I."/>
            <person name="Penas-Utrilla D."/>
            <person name="Guardingo M."/>
            <person name="Garcia M.J."/>
            <person name="Vinuelas-Bayon J."/>
        </authorList>
    </citation>
    <scope>NUCLEOTIDE SEQUENCE [LARGE SCALE GENOMIC DNA]</scope>
    <source>
        <strain evidence="2">HUMS_12744610</strain>
    </source>
</reference>
<dbReference type="EMBL" id="JBGEDP010000001">
    <property type="protein sequence ID" value="MEY8014458.1"/>
    <property type="molecule type" value="Genomic_DNA"/>
</dbReference>
<evidence type="ECO:0000313" key="1">
    <source>
        <dbReference type="EMBL" id="MEY8014458.1"/>
    </source>
</evidence>
<dbReference type="Proteomes" id="UP001564760">
    <property type="component" value="Unassembled WGS sequence"/>
</dbReference>
<evidence type="ECO:0000313" key="2">
    <source>
        <dbReference type="Proteomes" id="UP001564760"/>
    </source>
</evidence>
<protein>
    <submittedName>
        <fullName evidence="1">Uncharacterized protein</fullName>
    </submittedName>
</protein>
<proteinExistence type="predicted"/>